<evidence type="ECO:0000256" key="1">
    <source>
        <dbReference type="SAM" id="MobiDB-lite"/>
    </source>
</evidence>
<feature type="compositionally biased region" description="Polar residues" evidence="1">
    <location>
        <begin position="44"/>
        <end position="53"/>
    </location>
</feature>
<organism evidence="2 3">
    <name type="scientific">Zalerion maritima</name>
    <dbReference type="NCBI Taxonomy" id="339359"/>
    <lineage>
        <taxon>Eukaryota</taxon>
        <taxon>Fungi</taxon>
        <taxon>Dikarya</taxon>
        <taxon>Ascomycota</taxon>
        <taxon>Pezizomycotina</taxon>
        <taxon>Sordariomycetes</taxon>
        <taxon>Lulworthiomycetidae</taxon>
        <taxon>Lulworthiales</taxon>
        <taxon>Lulworthiaceae</taxon>
        <taxon>Zalerion</taxon>
    </lineage>
</organism>
<keyword evidence="3" id="KW-1185">Reference proteome</keyword>
<evidence type="ECO:0000313" key="2">
    <source>
        <dbReference type="EMBL" id="KAJ2891361.1"/>
    </source>
</evidence>
<proteinExistence type="predicted"/>
<comment type="caution">
    <text evidence="2">The sequence shown here is derived from an EMBL/GenBank/DDBJ whole genome shotgun (WGS) entry which is preliminary data.</text>
</comment>
<dbReference type="Proteomes" id="UP001201980">
    <property type="component" value="Unassembled WGS sequence"/>
</dbReference>
<dbReference type="EMBL" id="JAKWBI020001119">
    <property type="protein sequence ID" value="KAJ2891361.1"/>
    <property type="molecule type" value="Genomic_DNA"/>
</dbReference>
<gene>
    <name evidence="2" type="ORF">MKZ38_000520</name>
</gene>
<feature type="region of interest" description="Disordered" evidence="1">
    <location>
        <begin position="1"/>
        <end position="62"/>
    </location>
</feature>
<accession>A0AAD5RFJ4</accession>
<feature type="compositionally biased region" description="Low complexity" evidence="1">
    <location>
        <begin position="27"/>
        <end position="38"/>
    </location>
</feature>
<name>A0AAD5RFJ4_9PEZI</name>
<reference evidence="2" key="1">
    <citation type="submission" date="2022-07" db="EMBL/GenBank/DDBJ databases">
        <title>Draft genome sequence of Zalerion maritima ATCC 34329, a (micro)plastics degrading marine fungus.</title>
        <authorList>
            <person name="Paco A."/>
            <person name="Goncalves M.F.M."/>
            <person name="Rocha-Santos T.A.P."/>
            <person name="Alves A."/>
        </authorList>
    </citation>
    <scope>NUCLEOTIDE SEQUENCE</scope>
    <source>
        <strain evidence="2">ATCC 34329</strain>
    </source>
</reference>
<protein>
    <submittedName>
        <fullName evidence="2">Uncharacterized protein</fullName>
    </submittedName>
</protein>
<dbReference type="AlphaFoldDB" id="A0AAD5RFJ4"/>
<sequence length="141" mass="15750">MSSSIAIPAARTPESAYYKQETAKQPGSSSSGSSYHGSPRQPHQARNSPSPAQKQKMLHERRPSLLSSAISKEECNFVNVGDPEGPVRLISYLESSQGFAWNPEIFLPSYVEYDYTPLENRREPVHDILVTDEEIQSMLPQ</sequence>
<evidence type="ECO:0000313" key="3">
    <source>
        <dbReference type="Proteomes" id="UP001201980"/>
    </source>
</evidence>